<reference evidence="2" key="2">
    <citation type="journal article" date="2017" name="Nat. Plants">
        <title>The Aegilops tauschii genome reveals multiple impacts of transposons.</title>
        <authorList>
            <person name="Zhao G."/>
            <person name="Zou C."/>
            <person name="Li K."/>
            <person name="Wang K."/>
            <person name="Li T."/>
            <person name="Gao L."/>
            <person name="Zhang X."/>
            <person name="Wang H."/>
            <person name="Yang Z."/>
            <person name="Liu X."/>
            <person name="Jiang W."/>
            <person name="Mao L."/>
            <person name="Kong X."/>
            <person name="Jiao Y."/>
            <person name="Jia J."/>
        </authorList>
    </citation>
    <scope>NUCLEOTIDE SEQUENCE [LARGE SCALE GENOMIC DNA]</scope>
    <source>
        <strain evidence="2">cv. AL8/78</strain>
    </source>
</reference>
<reference evidence="1" key="4">
    <citation type="submission" date="2019-03" db="UniProtKB">
        <authorList>
            <consortium name="EnsemblPlants"/>
        </authorList>
    </citation>
    <scope>IDENTIFICATION</scope>
</reference>
<dbReference type="AlphaFoldDB" id="A0A453BRV4"/>
<proteinExistence type="predicted"/>
<reference evidence="2" key="1">
    <citation type="journal article" date="2014" name="Science">
        <title>Ancient hybridizations among the ancestral genomes of bread wheat.</title>
        <authorList>
            <consortium name="International Wheat Genome Sequencing Consortium,"/>
            <person name="Marcussen T."/>
            <person name="Sandve S.R."/>
            <person name="Heier L."/>
            <person name="Spannagl M."/>
            <person name="Pfeifer M."/>
            <person name="Jakobsen K.S."/>
            <person name="Wulff B.B."/>
            <person name="Steuernagel B."/>
            <person name="Mayer K.F."/>
            <person name="Olsen O.A."/>
        </authorList>
    </citation>
    <scope>NUCLEOTIDE SEQUENCE [LARGE SCALE GENOMIC DNA]</scope>
    <source>
        <strain evidence="2">cv. AL8/78</strain>
    </source>
</reference>
<name>A0A453BRV4_AEGTS</name>
<keyword evidence="2" id="KW-1185">Reference proteome</keyword>
<sequence>FHAHKINHRVFVVLVDGDGTKIQTTLDRWFDMATVMSL</sequence>
<evidence type="ECO:0000313" key="1">
    <source>
        <dbReference type="EnsemblPlants" id="AET2Gv20609800.5"/>
    </source>
</evidence>
<dbReference type="Gramene" id="AET2Gv20609800.5">
    <property type="protein sequence ID" value="AET2Gv20609800.5"/>
    <property type="gene ID" value="AET2Gv20609800"/>
</dbReference>
<protein>
    <submittedName>
        <fullName evidence="1">Uncharacterized protein</fullName>
    </submittedName>
</protein>
<reference evidence="1" key="5">
    <citation type="journal article" date="2021" name="G3 (Bethesda)">
        <title>Aegilops tauschii genome assembly Aet v5.0 features greater sequence contiguity and improved annotation.</title>
        <authorList>
            <person name="Wang L."/>
            <person name="Zhu T."/>
            <person name="Rodriguez J.C."/>
            <person name="Deal K.R."/>
            <person name="Dubcovsky J."/>
            <person name="McGuire P.E."/>
            <person name="Lux T."/>
            <person name="Spannagl M."/>
            <person name="Mayer K.F.X."/>
            <person name="Baldrich P."/>
            <person name="Meyers B.C."/>
            <person name="Huo N."/>
            <person name="Gu Y.Q."/>
            <person name="Zhou H."/>
            <person name="Devos K.M."/>
            <person name="Bennetzen J.L."/>
            <person name="Unver T."/>
            <person name="Budak H."/>
            <person name="Gulick P.J."/>
            <person name="Galiba G."/>
            <person name="Kalapos B."/>
            <person name="Nelson D.R."/>
            <person name="Li P."/>
            <person name="You F.M."/>
            <person name="Luo M.C."/>
            <person name="Dvorak J."/>
        </authorList>
    </citation>
    <scope>NUCLEOTIDE SEQUENCE [LARGE SCALE GENOMIC DNA]</scope>
    <source>
        <strain evidence="1">cv. AL8/78</strain>
    </source>
</reference>
<dbReference type="EnsemblPlants" id="AET2Gv20609800.5">
    <property type="protein sequence ID" value="AET2Gv20609800.5"/>
    <property type="gene ID" value="AET2Gv20609800"/>
</dbReference>
<reference evidence="1" key="3">
    <citation type="journal article" date="2017" name="Nature">
        <title>Genome sequence of the progenitor of the wheat D genome Aegilops tauschii.</title>
        <authorList>
            <person name="Luo M.C."/>
            <person name="Gu Y.Q."/>
            <person name="Puiu D."/>
            <person name="Wang H."/>
            <person name="Twardziok S.O."/>
            <person name="Deal K.R."/>
            <person name="Huo N."/>
            <person name="Zhu T."/>
            <person name="Wang L."/>
            <person name="Wang Y."/>
            <person name="McGuire P.E."/>
            <person name="Liu S."/>
            <person name="Long H."/>
            <person name="Ramasamy R.K."/>
            <person name="Rodriguez J.C."/>
            <person name="Van S.L."/>
            <person name="Yuan L."/>
            <person name="Wang Z."/>
            <person name="Xia Z."/>
            <person name="Xiao L."/>
            <person name="Anderson O.D."/>
            <person name="Ouyang S."/>
            <person name="Liang Y."/>
            <person name="Zimin A.V."/>
            <person name="Pertea G."/>
            <person name="Qi P."/>
            <person name="Bennetzen J.L."/>
            <person name="Dai X."/>
            <person name="Dawson M.W."/>
            <person name="Muller H.G."/>
            <person name="Kugler K."/>
            <person name="Rivarola-Duarte L."/>
            <person name="Spannagl M."/>
            <person name="Mayer K.F.X."/>
            <person name="Lu F.H."/>
            <person name="Bevan M.W."/>
            <person name="Leroy P."/>
            <person name="Li P."/>
            <person name="You F.M."/>
            <person name="Sun Q."/>
            <person name="Liu Z."/>
            <person name="Lyons E."/>
            <person name="Wicker T."/>
            <person name="Salzberg S.L."/>
            <person name="Devos K.M."/>
            <person name="Dvorak J."/>
        </authorList>
    </citation>
    <scope>NUCLEOTIDE SEQUENCE [LARGE SCALE GENOMIC DNA]</scope>
    <source>
        <strain evidence="1">cv. AL8/78</strain>
    </source>
</reference>
<organism evidence="1 2">
    <name type="scientific">Aegilops tauschii subsp. strangulata</name>
    <name type="common">Goatgrass</name>
    <dbReference type="NCBI Taxonomy" id="200361"/>
    <lineage>
        <taxon>Eukaryota</taxon>
        <taxon>Viridiplantae</taxon>
        <taxon>Streptophyta</taxon>
        <taxon>Embryophyta</taxon>
        <taxon>Tracheophyta</taxon>
        <taxon>Spermatophyta</taxon>
        <taxon>Magnoliopsida</taxon>
        <taxon>Liliopsida</taxon>
        <taxon>Poales</taxon>
        <taxon>Poaceae</taxon>
        <taxon>BOP clade</taxon>
        <taxon>Pooideae</taxon>
        <taxon>Triticodae</taxon>
        <taxon>Triticeae</taxon>
        <taxon>Triticinae</taxon>
        <taxon>Aegilops</taxon>
    </lineage>
</organism>
<accession>A0A453BRV4</accession>
<evidence type="ECO:0000313" key="2">
    <source>
        <dbReference type="Proteomes" id="UP000015105"/>
    </source>
</evidence>
<dbReference type="Proteomes" id="UP000015105">
    <property type="component" value="Chromosome 2D"/>
</dbReference>